<dbReference type="Pfam" id="PF04294">
    <property type="entry name" value="VanW"/>
    <property type="match status" value="1"/>
</dbReference>
<evidence type="ECO:0000313" key="5">
    <source>
        <dbReference type="Proteomes" id="UP000605670"/>
    </source>
</evidence>
<feature type="domain" description="YoaR-like putative peptidoglycan binding" evidence="3">
    <location>
        <begin position="93"/>
        <end position="193"/>
    </location>
</feature>
<keyword evidence="5" id="KW-1185">Reference proteome</keyword>
<dbReference type="InterPro" id="IPR022029">
    <property type="entry name" value="YoaR-like_PG-bd"/>
</dbReference>
<dbReference type="InterPro" id="IPR052913">
    <property type="entry name" value="Glycopeptide_resist_protein"/>
</dbReference>
<organism evidence="4 5">
    <name type="scientific">Ornithinimicrobium tianjinense</name>
    <dbReference type="NCBI Taxonomy" id="1195761"/>
    <lineage>
        <taxon>Bacteria</taxon>
        <taxon>Bacillati</taxon>
        <taxon>Actinomycetota</taxon>
        <taxon>Actinomycetes</taxon>
        <taxon>Micrococcales</taxon>
        <taxon>Ornithinimicrobiaceae</taxon>
        <taxon>Ornithinimicrobium</taxon>
    </lineage>
</organism>
<gene>
    <name evidence="4" type="ORF">GCM10011366_29300</name>
</gene>
<keyword evidence="2" id="KW-0472">Membrane</keyword>
<dbReference type="AlphaFoldDB" id="A0A917F9F4"/>
<accession>A0A917F9F4</accession>
<keyword evidence="2" id="KW-1133">Transmembrane helix</keyword>
<dbReference type="Pfam" id="PF12229">
    <property type="entry name" value="PG_binding_4"/>
    <property type="match status" value="2"/>
</dbReference>
<proteinExistence type="predicted"/>
<evidence type="ECO:0000256" key="1">
    <source>
        <dbReference type="SAM" id="MobiDB-lite"/>
    </source>
</evidence>
<sequence>MPEEDDRTDQWRTVGLRLLVALLVLGGVYLGVALWFKDRPPAGVNVDGVHIGTMSRDAAREHLEESLAERLEQPVPVRVVPDGAGPDQATTLQLDPSEAGLGYDLDATLDQVTGFSLNPADLWSHVVGSERELRLVGTVDRESLTAAVRALAADYDTEPVEGEVSLTGSGVEVVDAADGRELDVEETVEVVAREWPARDEVQGSAEAVAPRLTQQEVERFTREEVEPALAGPVLVTASQGKGEDAEKVTAELAPREIAALLSVDRPGDGSLTLSVDQKALLARLREDLGQLERGPSDATVRLSGGAVKVVPARSGAALDEKPLLADVTEAISARGKERRVSTTLKAVKPEISTAVAKEWTFTEMAEFTSVFPTGELNAARTANLRTGVKHLDGDVVMPGEQFALSRALGEITEQNGYHEAPIIVDGALVMGMGGGLSQISTVIFNTSWFAGVQLDAHTPHSYYIPRYPAGREATLALPGLDNVWTNDTDNPIVIRAGISGDTITMRFLGDRQYTVQTVDGPRHSVTKGEKKVDDSPECVPQKESDGFTISNVRILLAAGREVSRDEFTTVYKPADEIECSHPDAGY</sequence>
<dbReference type="PANTHER" id="PTHR35788">
    <property type="entry name" value="EXPORTED PROTEIN-RELATED"/>
    <property type="match status" value="1"/>
</dbReference>
<feature type="transmembrane region" description="Helical" evidence="2">
    <location>
        <begin position="16"/>
        <end position="36"/>
    </location>
</feature>
<keyword evidence="2" id="KW-0812">Transmembrane</keyword>
<dbReference type="EMBL" id="BMEM01000006">
    <property type="protein sequence ID" value="GGF59571.1"/>
    <property type="molecule type" value="Genomic_DNA"/>
</dbReference>
<evidence type="ECO:0000313" key="4">
    <source>
        <dbReference type="EMBL" id="GGF59571.1"/>
    </source>
</evidence>
<protein>
    <recommendedName>
        <fullName evidence="3">YoaR-like putative peptidoglycan binding domain-containing protein</fullName>
    </recommendedName>
</protein>
<dbReference type="Proteomes" id="UP000605670">
    <property type="component" value="Unassembled WGS sequence"/>
</dbReference>
<feature type="domain" description="YoaR-like putative peptidoglycan binding" evidence="3">
    <location>
        <begin position="270"/>
        <end position="336"/>
    </location>
</feature>
<evidence type="ECO:0000256" key="2">
    <source>
        <dbReference type="SAM" id="Phobius"/>
    </source>
</evidence>
<comment type="caution">
    <text evidence="4">The sequence shown here is derived from an EMBL/GenBank/DDBJ whole genome shotgun (WGS) entry which is preliminary data.</text>
</comment>
<name>A0A917F9F4_9MICO</name>
<dbReference type="InterPro" id="IPR007391">
    <property type="entry name" value="Vancomycin_resist_VanW"/>
</dbReference>
<evidence type="ECO:0000259" key="3">
    <source>
        <dbReference type="Pfam" id="PF12229"/>
    </source>
</evidence>
<feature type="region of interest" description="Disordered" evidence="1">
    <location>
        <begin position="521"/>
        <end position="540"/>
    </location>
</feature>
<reference evidence="4" key="2">
    <citation type="submission" date="2020-09" db="EMBL/GenBank/DDBJ databases">
        <authorList>
            <person name="Sun Q."/>
            <person name="Zhou Y."/>
        </authorList>
    </citation>
    <scope>NUCLEOTIDE SEQUENCE</scope>
    <source>
        <strain evidence="4">CGMCC 1.12160</strain>
    </source>
</reference>
<reference evidence="4" key="1">
    <citation type="journal article" date="2014" name="Int. J. Syst. Evol. Microbiol.">
        <title>Complete genome sequence of Corynebacterium casei LMG S-19264T (=DSM 44701T), isolated from a smear-ripened cheese.</title>
        <authorList>
            <consortium name="US DOE Joint Genome Institute (JGI-PGF)"/>
            <person name="Walter F."/>
            <person name="Albersmeier A."/>
            <person name="Kalinowski J."/>
            <person name="Ruckert C."/>
        </authorList>
    </citation>
    <scope>NUCLEOTIDE SEQUENCE</scope>
    <source>
        <strain evidence="4">CGMCC 1.12160</strain>
    </source>
</reference>
<dbReference type="PANTHER" id="PTHR35788:SF1">
    <property type="entry name" value="EXPORTED PROTEIN"/>
    <property type="match status" value="1"/>
</dbReference>